<keyword evidence="3 6" id="KW-0812">Transmembrane</keyword>
<comment type="catalytic activity">
    <reaction evidence="6">
        <text>Na(+)(in) + 2 H(+)(out) = Na(+)(out) + 2 H(+)(in)</text>
        <dbReference type="Rhea" id="RHEA:29251"/>
        <dbReference type="ChEBI" id="CHEBI:15378"/>
        <dbReference type="ChEBI" id="CHEBI:29101"/>
    </reaction>
</comment>
<feature type="transmembrane region" description="Helical" evidence="6">
    <location>
        <begin position="307"/>
        <end position="325"/>
    </location>
</feature>
<feature type="transmembrane region" description="Helical" evidence="6">
    <location>
        <begin position="375"/>
        <end position="396"/>
    </location>
</feature>
<feature type="transmembrane region" description="Helical" evidence="6">
    <location>
        <begin position="408"/>
        <end position="425"/>
    </location>
</feature>
<organism evidence="7 8">
    <name type="scientific">Gaoshiqia sediminis</name>
    <dbReference type="NCBI Taxonomy" id="2986998"/>
    <lineage>
        <taxon>Bacteria</taxon>
        <taxon>Pseudomonadati</taxon>
        <taxon>Bacteroidota</taxon>
        <taxon>Bacteroidia</taxon>
        <taxon>Marinilabiliales</taxon>
        <taxon>Prolixibacteraceae</taxon>
        <taxon>Gaoshiqia</taxon>
    </lineage>
</organism>
<comment type="caution">
    <text evidence="7">The sequence shown here is derived from an EMBL/GenBank/DDBJ whole genome shotgun (WGS) entry which is preliminary data.</text>
</comment>
<evidence type="ECO:0000256" key="2">
    <source>
        <dbReference type="ARBA" id="ARBA00022475"/>
    </source>
</evidence>
<dbReference type="Pfam" id="PF06965">
    <property type="entry name" value="Na_H_antiport_1"/>
    <property type="match status" value="1"/>
</dbReference>
<feature type="transmembrane region" description="Helical" evidence="6">
    <location>
        <begin position="129"/>
        <end position="148"/>
    </location>
</feature>
<protein>
    <recommendedName>
        <fullName evidence="6">Na(+)/H(+) antiporter NhaA</fullName>
    </recommendedName>
    <alternativeName>
        <fullName evidence="6">Sodium/proton antiporter NhaA</fullName>
    </alternativeName>
</protein>
<dbReference type="InterPro" id="IPR004670">
    <property type="entry name" value="NhaA"/>
</dbReference>
<keyword evidence="8" id="KW-1185">Reference proteome</keyword>
<comment type="similarity">
    <text evidence="6">Belongs to the NhaA Na(+)/H(+) (TC 2.A.33) antiporter family.</text>
</comment>
<keyword evidence="6" id="KW-0915">Sodium</keyword>
<dbReference type="HAMAP" id="MF_01844">
    <property type="entry name" value="NhaA"/>
    <property type="match status" value="1"/>
</dbReference>
<keyword evidence="6" id="KW-0739">Sodium transport</keyword>
<dbReference type="Gene3D" id="1.20.1530.10">
    <property type="entry name" value="Na+/H+ antiporter like domain"/>
    <property type="match status" value="1"/>
</dbReference>
<sequence>MKKFLTESFDRFFKQETSSSVLLLGVTVLTLFFVNVGYYDPYFELLLEKFTVGISNFVLSKSLVLWINDGLMAIFFFVIGLEIKREIMVGELSSFKKASLPVFAALGGMLFPILIFSNLNQTPETASGWAIPMATDIAFTLGILKLLGKRVPYGLKVFLTAFAIVDDLGAIVVIAIFYSASIHWNLILFALGIFGLLLLMTRIGLYSKYIYSLAGVLIWILFLKSGIHATLAGVLIAFAIPIRKYIKPYHFQQEMKNALESFNLVSTPKDTRYILSHNQIGAIDRIEELTEQIQSPLQNIEHRMHGWVAFLIMPIFAFANAGVLINEQSFSNIQLSLIIAASLIFGNLIGISLFSFGAIKLKLASMPENTSFKQLAITGLMGGVGFTMSLFITNLSYAEQAYIDASKIGILLGSTIAGVLGYFLLKSTLKK</sequence>
<gene>
    <name evidence="6 7" type="primary">nhaA</name>
    <name evidence="7" type="ORF">N2K84_08740</name>
</gene>
<dbReference type="GO" id="GO:0015385">
    <property type="term" value="F:sodium:proton antiporter activity"/>
    <property type="evidence" value="ECO:0007669"/>
    <property type="project" value="UniProtKB-UniRule"/>
</dbReference>
<name>A0AA41Y3K0_9BACT</name>
<keyword evidence="5 6" id="KW-0472">Membrane</keyword>
<evidence type="ECO:0000256" key="6">
    <source>
        <dbReference type="HAMAP-Rule" id="MF_01844"/>
    </source>
</evidence>
<dbReference type="InterPro" id="IPR023171">
    <property type="entry name" value="Na/H_antiporter_dom_sf"/>
</dbReference>
<keyword evidence="6" id="KW-0813">Transport</keyword>
<dbReference type="AlphaFoldDB" id="A0AA41Y3K0"/>
<dbReference type="Proteomes" id="UP001163821">
    <property type="component" value="Unassembled WGS sequence"/>
</dbReference>
<feature type="transmembrane region" description="Helical" evidence="6">
    <location>
        <begin position="182"/>
        <end position="199"/>
    </location>
</feature>
<reference evidence="7" key="1">
    <citation type="submission" date="2022-10" db="EMBL/GenBank/DDBJ databases">
        <title>Gaoshiqiia sediminis gen. nov., sp. nov., isolated from coastal sediment.</title>
        <authorList>
            <person name="Yu W.X."/>
            <person name="Mu D.S."/>
            <person name="Du J.Z."/>
            <person name="Liang Y.Q."/>
        </authorList>
    </citation>
    <scope>NUCLEOTIDE SEQUENCE</scope>
    <source>
        <strain evidence="7">A06</strain>
    </source>
</reference>
<evidence type="ECO:0000256" key="5">
    <source>
        <dbReference type="ARBA" id="ARBA00023136"/>
    </source>
</evidence>
<feature type="transmembrane region" description="Helical" evidence="6">
    <location>
        <begin position="155"/>
        <end position="176"/>
    </location>
</feature>
<feature type="transmembrane region" description="Helical" evidence="6">
    <location>
        <begin position="229"/>
        <end position="246"/>
    </location>
</feature>
<feature type="transmembrane region" description="Helical" evidence="6">
    <location>
        <begin position="337"/>
        <end position="363"/>
    </location>
</feature>
<keyword evidence="6" id="KW-0406">Ion transport</keyword>
<keyword evidence="2 6" id="KW-1003">Cell membrane</keyword>
<feature type="transmembrane region" description="Helical" evidence="6">
    <location>
        <begin position="59"/>
        <end position="79"/>
    </location>
</feature>
<comment type="function">
    <text evidence="6">Na(+)/H(+) antiporter that extrudes sodium in exchange for external protons.</text>
</comment>
<dbReference type="GO" id="GO:0006885">
    <property type="term" value="P:regulation of pH"/>
    <property type="evidence" value="ECO:0007669"/>
    <property type="project" value="UniProtKB-UniRule"/>
</dbReference>
<proteinExistence type="inferred from homology"/>
<dbReference type="PANTHER" id="PTHR30341">
    <property type="entry name" value="SODIUM ION/PROTON ANTIPORTER NHAA-RELATED"/>
    <property type="match status" value="1"/>
</dbReference>
<dbReference type="PANTHER" id="PTHR30341:SF0">
    <property type="entry name" value="NA(+)_H(+) ANTIPORTER NHAA"/>
    <property type="match status" value="1"/>
</dbReference>
<accession>A0AA41Y3K0</accession>
<dbReference type="RefSeq" id="WP_282591414.1">
    <property type="nucleotide sequence ID" value="NZ_JAPAAF010000009.1"/>
</dbReference>
<dbReference type="EMBL" id="JAPAAF010000009">
    <property type="protein sequence ID" value="MCW0482811.1"/>
    <property type="molecule type" value="Genomic_DNA"/>
</dbReference>
<feature type="transmembrane region" description="Helical" evidence="6">
    <location>
        <begin position="100"/>
        <end position="117"/>
    </location>
</feature>
<comment type="subcellular location">
    <subcellularLocation>
        <location evidence="1">Cell inner membrane</location>
        <topology evidence="1">Multi-pass membrane protein</topology>
    </subcellularLocation>
    <subcellularLocation>
        <location evidence="6">Cell membrane</location>
        <topology evidence="6">Multi-pass membrane protein</topology>
    </subcellularLocation>
</comment>
<dbReference type="GO" id="GO:0005886">
    <property type="term" value="C:plasma membrane"/>
    <property type="evidence" value="ECO:0007669"/>
    <property type="project" value="UniProtKB-SubCell"/>
</dbReference>
<evidence type="ECO:0000256" key="3">
    <source>
        <dbReference type="ARBA" id="ARBA00022692"/>
    </source>
</evidence>
<evidence type="ECO:0000313" key="7">
    <source>
        <dbReference type="EMBL" id="MCW0482811.1"/>
    </source>
</evidence>
<evidence type="ECO:0000256" key="1">
    <source>
        <dbReference type="ARBA" id="ARBA00004429"/>
    </source>
</evidence>
<keyword evidence="6" id="KW-0050">Antiport</keyword>
<feature type="transmembrane region" description="Helical" evidence="6">
    <location>
        <begin position="21"/>
        <end position="39"/>
    </location>
</feature>
<keyword evidence="4 6" id="KW-1133">Transmembrane helix</keyword>
<dbReference type="NCBIfam" id="TIGR00773">
    <property type="entry name" value="NhaA"/>
    <property type="match status" value="1"/>
</dbReference>
<evidence type="ECO:0000256" key="4">
    <source>
        <dbReference type="ARBA" id="ARBA00022989"/>
    </source>
</evidence>
<evidence type="ECO:0000313" key="8">
    <source>
        <dbReference type="Proteomes" id="UP001163821"/>
    </source>
</evidence>